<comment type="caution">
    <text evidence="6">The sequence shown here is derived from an EMBL/GenBank/DDBJ whole genome shotgun (WGS) entry which is preliminary data.</text>
</comment>
<gene>
    <name evidence="6" type="ORF">CMV_004720</name>
</gene>
<evidence type="ECO:0000256" key="1">
    <source>
        <dbReference type="ARBA" id="ARBA00004496"/>
    </source>
</evidence>
<feature type="compositionally biased region" description="Basic residues" evidence="5">
    <location>
        <begin position="349"/>
        <end position="359"/>
    </location>
</feature>
<evidence type="ECO:0000256" key="5">
    <source>
        <dbReference type="SAM" id="MobiDB-lite"/>
    </source>
</evidence>
<dbReference type="AlphaFoldDB" id="A0A8J4RRE8"/>
<feature type="region of interest" description="Disordered" evidence="5">
    <location>
        <begin position="119"/>
        <end position="192"/>
    </location>
</feature>
<reference evidence="6" key="1">
    <citation type="submission" date="2020-03" db="EMBL/GenBank/DDBJ databases">
        <title>Castanea mollissima Vanexum genome sequencing.</title>
        <authorList>
            <person name="Staton M."/>
        </authorList>
    </citation>
    <scope>NUCLEOTIDE SEQUENCE</scope>
    <source>
        <tissue evidence="6">Leaf</tissue>
    </source>
</reference>
<evidence type="ECO:0000256" key="4">
    <source>
        <dbReference type="ARBA" id="ARBA00022553"/>
    </source>
</evidence>
<evidence type="ECO:0000313" key="7">
    <source>
        <dbReference type="Proteomes" id="UP000737018"/>
    </source>
</evidence>
<protein>
    <submittedName>
        <fullName evidence="6">Uncharacterized protein</fullName>
    </submittedName>
</protein>
<organism evidence="6 7">
    <name type="scientific">Castanea mollissima</name>
    <name type="common">Chinese chestnut</name>
    <dbReference type="NCBI Taxonomy" id="60419"/>
    <lineage>
        <taxon>Eukaryota</taxon>
        <taxon>Viridiplantae</taxon>
        <taxon>Streptophyta</taxon>
        <taxon>Embryophyta</taxon>
        <taxon>Tracheophyta</taxon>
        <taxon>Spermatophyta</taxon>
        <taxon>Magnoliopsida</taxon>
        <taxon>eudicotyledons</taxon>
        <taxon>Gunneridae</taxon>
        <taxon>Pentapetalae</taxon>
        <taxon>rosids</taxon>
        <taxon>fabids</taxon>
        <taxon>Fagales</taxon>
        <taxon>Fagaceae</taxon>
        <taxon>Castanea</taxon>
    </lineage>
</organism>
<comment type="subcellular location">
    <subcellularLocation>
        <location evidence="1">Cytoplasm</location>
    </subcellularLocation>
</comment>
<name>A0A8J4RRE8_9ROSI</name>
<feature type="compositionally biased region" description="Basic and acidic residues" evidence="5">
    <location>
        <begin position="180"/>
        <end position="191"/>
    </location>
</feature>
<keyword evidence="3" id="KW-0963">Cytoplasm</keyword>
<keyword evidence="7" id="KW-1185">Reference proteome</keyword>
<dbReference type="Pfam" id="PF10248">
    <property type="entry name" value="Mlf1IP"/>
    <property type="match status" value="1"/>
</dbReference>
<sequence length="359" mass="39634">MFGFNEQTRNQKLGHSRSFFSLSHPSFIHSIVFQEALAQYDMQRGREGEDSFFHPDDLLGGFQGFGSRRSMMPSLFGDRDPFDDPFFTRPIGSLFDSGMFGSSDPANGKDQINRAKGITIEELNSDDEGQNEEDAGTGAEKDDRQKHSRSGIEPSVELPDDDDADDFIETKSKGVTSWNDHNKVEGAHSDASKVSMQTRRVTYGGVDGAYYSSTRTTRTGPDGVMVEETKEADRTTGQASHRISRGIHDKGHSVTKKLNSDGKVDTLQTLHNLNEDELAGFEEAWKGNVKGNFPGWEYGFNMHGNAGSSGHKQEKDVWGGWALPSIEQPWKAEGTGPNSEARSNSSAGRTKKVVRINIE</sequence>
<feature type="region of interest" description="Disordered" evidence="5">
    <location>
        <begin position="328"/>
        <end position="359"/>
    </location>
</feature>
<evidence type="ECO:0000256" key="2">
    <source>
        <dbReference type="ARBA" id="ARBA00008332"/>
    </source>
</evidence>
<feature type="compositionally biased region" description="Acidic residues" evidence="5">
    <location>
        <begin position="158"/>
        <end position="167"/>
    </location>
</feature>
<dbReference type="Proteomes" id="UP000737018">
    <property type="component" value="Unassembled WGS sequence"/>
</dbReference>
<feature type="compositionally biased region" description="Polar residues" evidence="5">
    <location>
        <begin position="336"/>
        <end position="348"/>
    </location>
</feature>
<dbReference type="GO" id="GO:0005737">
    <property type="term" value="C:cytoplasm"/>
    <property type="evidence" value="ECO:0007669"/>
    <property type="project" value="UniProtKB-SubCell"/>
</dbReference>
<dbReference type="EMBL" id="JRKL02000403">
    <property type="protein sequence ID" value="KAF3971704.1"/>
    <property type="molecule type" value="Genomic_DNA"/>
</dbReference>
<dbReference type="PANTHER" id="PTHR13105">
    <property type="entry name" value="MYELOID LEUKEMIA FACTOR"/>
    <property type="match status" value="1"/>
</dbReference>
<feature type="compositionally biased region" description="Acidic residues" evidence="5">
    <location>
        <begin position="123"/>
        <end position="135"/>
    </location>
</feature>
<accession>A0A8J4RRE8</accession>
<dbReference type="InterPro" id="IPR019376">
    <property type="entry name" value="Myeloid_leukemia_factor"/>
</dbReference>
<proteinExistence type="inferred from homology"/>
<evidence type="ECO:0000256" key="3">
    <source>
        <dbReference type="ARBA" id="ARBA00022490"/>
    </source>
</evidence>
<keyword evidence="4" id="KW-0597">Phosphoprotein</keyword>
<evidence type="ECO:0000313" key="6">
    <source>
        <dbReference type="EMBL" id="KAF3971704.1"/>
    </source>
</evidence>
<dbReference type="OrthoDB" id="8707547at2759"/>
<comment type="similarity">
    <text evidence="2">Belongs to the MLF family.</text>
</comment>